<dbReference type="SUPFAM" id="SSF56601">
    <property type="entry name" value="beta-lactamase/transpeptidase-like"/>
    <property type="match status" value="1"/>
</dbReference>
<protein>
    <submittedName>
        <fullName evidence="2">6-aminohexanoate-dimer hydrolase</fullName>
    </submittedName>
</protein>
<proteinExistence type="predicted"/>
<dbReference type="InterPro" id="IPR050789">
    <property type="entry name" value="Diverse_Enzym_Activities"/>
</dbReference>
<dbReference type="Proteomes" id="UP001333710">
    <property type="component" value="Chromosome"/>
</dbReference>
<evidence type="ECO:0000259" key="1">
    <source>
        <dbReference type="Pfam" id="PF00144"/>
    </source>
</evidence>
<organism evidence="2 3">
    <name type="scientific">Planctobacterium marinum</name>
    <dbReference type="NCBI Taxonomy" id="1631968"/>
    <lineage>
        <taxon>Bacteria</taxon>
        <taxon>Pseudomonadati</taxon>
        <taxon>Pseudomonadota</taxon>
        <taxon>Gammaproteobacteria</taxon>
        <taxon>Alteromonadales</taxon>
        <taxon>Alteromonadaceae</taxon>
        <taxon>Planctobacterium</taxon>
    </lineage>
</organism>
<accession>A0AA48KQ78</accession>
<dbReference type="InterPro" id="IPR001466">
    <property type="entry name" value="Beta-lactam-related"/>
</dbReference>
<dbReference type="KEGG" id="pmaw:MACH26_17490"/>
<dbReference type="InterPro" id="IPR012338">
    <property type="entry name" value="Beta-lactam/transpept-like"/>
</dbReference>
<feature type="domain" description="Beta-lactamase-related" evidence="1">
    <location>
        <begin position="151"/>
        <end position="430"/>
    </location>
</feature>
<evidence type="ECO:0000313" key="2">
    <source>
        <dbReference type="EMBL" id="BDX06228.1"/>
    </source>
</evidence>
<dbReference type="Pfam" id="PF00144">
    <property type="entry name" value="Beta-lactamase"/>
    <property type="match status" value="1"/>
</dbReference>
<dbReference type="AlphaFoldDB" id="A0AA48KQ78"/>
<dbReference type="Gene3D" id="3.40.710.10">
    <property type="entry name" value="DD-peptidase/beta-lactamase superfamily"/>
    <property type="match status" value="1"/>
</dbReference>
<gene>
    <name evidence="2" type="ORF">MACH26_17490</name>
</gene>
<dbReference type="GO" id="GO:0016787">
    <property type="term" value="F:hydrolase activity"/>
    <property type="evidence" value="ECO:0007669"/>
    <property type="project" value="UniProtKB-KW"/>
</dbReference>
<dbReference type="EMBL" id="AP027272">
    <property type="protein sequence ID" value="BDX06228.1"/>
    <property type="molecule type" value="Genomic_DNA"/>
</dbReference>
<dbReference type="PANTHER" id="PTHR43283:SF7">
    <property type="entry name" value="BETA-LACTAMASE-RELATED DOMAIN-CONTAINING PROTEIN"/>
    <property type="match status" value="1"/>
</dbReference>
<keyword evidence="2" id="KW-0378">Hydrolase</keyword>
<keyword evidence="3" id="KW-1185">Reference proteome</keyword>
<name>A0AA48KQ78_9ALTE</name>
<dbReference type="RefSeq" id="WP_338292258.1">
    <property type="nucleotide sequence ID" value="NZ_AP027272.1"/>
</dbReference>
<dbReference type="PANTHER" id="PTHR43283">
    <property type="entry name" value="BETA-LACTAMASE-RELATED"/>
    <property type="match status" value="1"/>
</dbReference>
<sequence>MKKVFIVILVLVALHFVTRYSLGFSVYRLGDALEVSASLGAKIACSARYVSGFDESLIVEDLASYSPATRLLDIVYDDAEKRVTANMLGLASYTGQYRDGLGCTLEIGDTTALDALQVKKVEAEAAPWPQGNQVSTVQDNYQQLTDQILHQDNQGGLQTRALLVVKDGQVVAESYAEGVDNQTQLLGWSMGKSLTAMMLGRMQTLGLVNLQQKAGFAPWQSDARQEITLEQLLTMSSGLKFNETYAPGSDSTRMLFTAYSASDVALTATAEKSPGSYFSYSSGTTNILIRWMRDELGSNQALLDFFHNEILQPLSMADTTFEVDPSGVYVGSSYIFATARDWAKMGFLMLRNGTWQGQQLLQKDWVSAAQKPISAENYQKYGYQFWLNQGGEELRWNKIPADAYMMMGNRKQVVMIVPSKQLVLVRLGWTSGSYPTEDNFARLIAL</sequence>
<evidence type="ECO:0000313" key="3">
    <source>
        <dbReference type="Proteomes" id="UP001333710"/>
    </source>
</evidence>
<reference evidence="2" key="1">
    <citation type="submission" date="2023-01" db="EMBL/GenBank/DDBJ databases">
        <title>Complete genome sequence of Planctobacterium marinum strain Dej080120_11.</title>
        <authorList>
            <person name="Ueki S."/>
            <person name="Maruyama F."/>
        </authorList>
    </citation>
    <scope>NUCLEOTIDE SEQUENCE</scope>
    <source>
        <strain evidence="2">Dej080120_11</strain>
    </source>
</reference>